<dbReference type="PROSITE" id="PS50090">
    <property type="entry name" value="MYB_LIKE"/>
    <property type="match status" value="2"/>
</dbReference>
<dbReference type="Proteomes" id="UP001055439">
    <property type="component" value="Chromosome 8"/>
</dbReference>
<dbReference type="InterPro" id="IPR017884">
    <property type="entry name" value="SANT_dom"/>
</dbReference>
<dbReference type="InterPro" id="IPR009057">
    <property type="entry name" value="Homeodomain-like_sf"/>
</dbReference>
<dbReference type="PANTHER" id="PTHR44042:SF66">
    <property type="entry name" value="MYB FAMILY TRANSCRIPTION FACTOR"/>
    <property type="match status" value="1"/>
</dbReference>
<dbReference type="InterPro" id="IPR006447">
    <property type="entry name" value="Myb_dom_plants"/>
</dbReference>
<dbReference type="AlphaFoldDB" id="A0A9E7L3T5"/>
<dbReference type="InterPro" id="IPR001005">
    <property type="entry name" value="SANT/Myb"/>
</dbReference>
<feature type="domain" description="Myb-like" evidence="9">
    <location>
        <begin position="105"/>
        <end position="151"/>
    </location>
</feature>
<keyword evidence="3" id="KW-0238">DNA-binding</keyword>
<dbReference type="PANTHER" id="PTHR44042">
    <property type="entry name" value="DUPLICATED HOMEODOMAIN-LIKE SUPERFAMILY PROTEIN-RELATED"/>
    <property type="match status" value="1"/>
</dbReference>
<dbReference type="InterPro" id="IPR017930">
    <property type="entry name" value="Myb_dom"/>
</dbReference>
<comment type="subcellular location">
    <subcellularLocation>
        <location evidence="1">Nucleus</location>
    </subcellularLocation>
</comment>
<accession>A0A9E7L3T5</accession>
<dbReference type="FunFam" id="1.10.10.60:FF:000009">
    <property type="entry name" value="transcription factor MYB1R1"/>
    <property type="match status" value="1"/>
</dbReference>
<feature type="domain" description="SANT" evidence="10">
    <location>
        <begin position="204"/>
        <end position="252"/>
    </location>
</feature>
<gene>
    <name evidence="12" type="ORF">MUK42_12769</name>
</gene>
<dbReference type="GO" id="GO:0005634">
    <property type="term" value="C:nucleus"/>
    <property type="evidence" value="ECO:0007669"/>
    <property type="project" value="UniProtKB-SubCell"/>
</dbReference>
<keyword evidence="13" id="KW-1185">Reference proteome</keyword>
<keyword evidence="4" id="KW-0804">Transcription</keyword>
<evidence type="ECO:0000259" key="10">
    <source>
        <dbReference type="PROSITE" id="PS51293"/>
    </source>
</evidence>
<dbReference type="NCBIfam" id="TIGR01557">
    <property type="entry name" value="myb_SHAQKYF"/>
    <property type="match status" value="1"/>
</dbReference>
<evidence type="ECO:0000259" key="11">
    <source>
        <dbReference type="PROSITE" id="PS51294"/>
    </source>
</evidence>
<evidence type="ECO:0000313" key="12">
    <source>
        <dbReference type="EMBL" id="URE39531.1"/>
    </source>
</evidence>
<dbReference type="Gene3D" id="1.10.10.60">
    <property type="entry name" value="Homeodomain-like"/>
    <property type="match status" value="2"/>
</dbReference>
<feature type="region of interest" description="Disordered" evidence="8">
    <location>
        <begin position="168"/>
        <end position="199"/>
    </location>
</feature>
<proteinExistence type="predicted"/>
<dbReference type="PROSITE" id="PS51294">
    <property type="entry name" value="HTH_MYB"/>
    <property type="match status" value="1"/>
</dbReference>
<dbReference type="GO" id="GO:0009744">
    <property type="term" value="P:response to sucrose"/>
    <property type="evidence" value="ECO:0007669"/>
    <property type="project" value="UniProtKB-ARBA"/>
</dbReference>
<dbReference type="GO" id="GO:0003677">
    <property type="term" value="F:DNA binding"/>
    <property type="evidence" value="ECO:0007669"/>
    <property type="project" value="UniProtKB-KW"/>
</dbReference>
<organism evidence="12 13">
    <name type="scientific">Musa troglodytarum</name>
    <name type="common">fe'i banana</name>
    <dbReference type="NCBI Taxonomy" id="320322"/>
    <lineage>
        <taxon>Eukaryota</taxon>
        <taxon>Viridiplantae</taxon>
        <taxon>Streptophyta</taxon>
        <taxon>Embryophyta</taxon>
        <taxon>Tracheophyta</taxon>
        <taxon>Spermatophyta</taxon>
        <taxon>Magnoliopsida</taxon>
        <taxon>Liliopsida</taxon>
        <taxon>Zingiberales</taxon>
        <taxon>Musaceae</taxon>
        <taxon>Musa</taxon>
    </lineage>
</organism>
<dbReference type="FunFam" id="1.10.10.60:FF:000154">
    <property type="entry name" value="Transcription factor SRM1"/>
    <property type="match status" value="1"/>
</dbReference>
<evidence type="ECO:0000256" key="3">
    <source>
        <dbReference type="ARBA" id="ARBA00023125"/>
    </source>
</evidence>
<evidence type="ECO:0000256" key="4">
    <source>
        <dbReference type="ARBA" id="ARBA00023163"/>
    </source>
</evidence>
<keyword evidence="2" id="KW-0805">Transcription regulation</keyword>
<dbReference type="OrthoDB" id="118550at2759"/>
<evidence type="ECO:0000313" key="13">
    <source>
        <dbReference type="Proteomes" id="UP001055439"/>
    </source>
</evidence>
<dbReference type="SMART" id="SM00717">
    <property type="entry name" value="SANT"/>
    <property type="match status" value="2"/>
</dbReference>
<feature type="compositionally biased region" description="Basic and acidic residues" evidence="8">
    <location>
        <begin position="181"/>
        <end position="199"/>
    </location>
</feature>
<dbReference type="PROSITE" id="PS51293">
    <property type="entry name" value="SANT"/>
    <property type="match status" value="2"/>
</dbReference>
<feature type="domain" description="Myb-like" evidence="9">
    <location>
        <begin position="196"/>
        <end position="248"/>
    </location>
</feature>
<evidence type="ECO:0000256" key="7">
    <source>
        <dbReference type="ARBA" id="ARBA00076145"/>
    </source>
</evidence>
<dbReference type="GO" id="GO:0009739">
    <property type="term" value="P:response to gibberellin"/>
    <property type="evidence" value="ECO:0007669"/>
    <property type="project" value="UniProtKB-ARBA"/>
</dbReference>
<dbReference type="Pfam" id="PF00249">
    <property type="entry name" value="Myb_DNA-binding"/>
    <property type="match status" value="2"/>
</dbReference>
<sequence>PKVKPCGIRLVDIGLVEVWFLQQGHRAYKNCSFCTKQIHQALSLVVLVSLSLPDQTLTPLLLPLLPVIDHQADIFGVGVQTQFVTAEEKVIGKMVKEEESCCSVWTREQEKAFENALATHPEDCGDRWEKIAAGVPGKTIEDIRHHYELLVEDINDIESGRVPVPSYLPVEGGGAKKGGHSHGDPSHGGRTSRSDQERRKGIAWTEDEHRLFLLGLDKYGKGDWRSISRNFVISRTPTQVASHAQKYFIRLNSMNKERRRTSIHDITSVGDGDTSAPQGPVTGLATSSATVNRAELQFPVPQ</sequence>
<evidence type="ECO:0000259" key="9">
    <source>
        <dbReference type="PROSITE" id="PS50090"/>
    </source>
</evidence>
<dbReference type="CDD" id="cd00167">
    <property type="entry name" value="SANT"/>
    <property type="match status" value="2"/>
</dbReference>
<protein>
    <recommendedName>
        <fullName evidence="6">Transcription factor MYBS1</fullName>
    </recommendedName>
    <alternativeName>
        <fullName evidence="7">Myb-related protein S1</fullName>
    </alternativeName>
</protein>
<evidence type="ECO:0000256" key="8">
    <source>
        <dbReference type="SAM" id="MobiDB-lite"/>
    </source>
</evidence>
<dbReference type="EMBL" id="CP097510">
    <property type="protein sequence ID" value="URE39531.1"/>
    <property type="molecule type" value="Genomic_DNA"/>
</dbReference>
<feature type="non-terminal residue" evidence="12">
    <location>
        <position position="1"/>
    </location>
</feature>
<reference evidence="12" key="1">
    <citation type="submission" date="2022-05" db="EMBL/GenBank/DDBJ databases">
        <title>The Musa troglodytarum L. genome provides insights into the mechanism of non-climacteric behaviour and enrichment of carotenoids.</title>
        <authorList>
            <person name="Wang J."/>
        </authorList>
    </citation>
    <scope>NUCLEOTIDE SEQUENCE</scope>
    <source>
        <tissue evidence="12">Leaf</tissue>
    </source>
</reference>
<feature type="domain" description="HTH myb-type" evidence="11">
    <location>
        <begin position="195"/>
        <end position="252"/>
    </location>
</feature>
<evidence type="ECO:0000256" key="1">
    <source>
        <dbReference type="ARBA" id="ARBA00004123"/>
    </source>
</evidence>
<name>A0A9E7L3T5_9LILI</name>
<keyword evidence="5" id="KW-0539">Nucleus</keyword>
<dbReference type="SUPFAM" id="SSF46689">
    <property type="entry name" value="Homeodomain-like"/>
    <property type="match status" value="2"/>
</dbReference>
<evidence type="ECO:0000256" key="6">
    <source>
        <dbReference type="ARBA" id="ARBA00068153"/>
    </source>
</evidence>
<evidence type="ECO:0000256" key="5">
    <source>
        <dbReference type="ARBA" id="ARBA00023242"/>
    </source>
</evidence>
<feature type="domain" description="SANT" evidence="10">
    <location>
        <begin position="100"/>
        <end position="155"/>
    </location>
</feature>
<evidence type="ECO:0000256" key="2">
    <source>
        <dbReference type="ARBA" id="ARBA00023015"/>
    </source>
</evidence>